<feature type="domain" description="T6SS Phospholipase effector Tle1-like catalytic" evidence="1">
    <location>
        <begin position="35"/>
        <end position="283"/>
    </location>
</feature>
<dbReference type="InterPro" id="IPR018712">
    <property type="entry name" value="Tle1-like_cat"/>
</dbReference>
<comment type="caution">
    <text evidence="2">The sequence shown here is derived from an EMBL/GenBank/DDBJ whole genome shotgun (WGS) entry which is preliminary data.</text>
</comment>
<reference evidence="3" key="1">
    <citation type="journal article" date="2019" name="Int. J. Syst. Evol. Microbiol.">
        <title>The Global Catalogue of Microorganisms (GCM) 10K type strain sequencing project: providing services to taxonomists for standard genome sequencing and annotation.</title>
        <authorList>
            <consortium name="The Broad Institute Genomics Platform"/>
            <consortium name="The Broad Institute Genome Sequencing Center for Infectious Disease"/>
            <person name="Wu L."/>
            <person name="Ma J."/>
        </authorList>
    </citation>
    <scope>NUCLEOTIDE SEQUENCE [LARGE SCALE GENOMIC DNA]</scope>
    <source>
        <strain evidence="3">TISTR 2562</strain>
    </source>
</reference>
<keyword evidence="3" id="KW-1185">Reference proteome</keyword>
<evidence type="ECO:0000259" key="1">
    <source>
        <dbReference type="Pfam" id="PF09994"/>
    </source>
</evidence>
<sequence>MNWSQRSKEVLSRIFGRLWRRPASDFGPRRGAVTHVIILDGTMSSLEPGEETNAGLAYKLCREMGSALSIYYEPGLQWRDWRSTRDVVMGRGINRQIRRAYGYLASRYRPGDRIFLMGYSRGAYAVRSLAGVIDLVGLLRPEHATERNIRDIYRLYERGGGGRSGVIFARDRCHPQVEIEMIGVWDTVKSLGINAPVLWRLSERHHAFHNHDLSTIVKNGFQALAMDETRKAYAPVMWNSHDGFQGRVEQVWFPGTHGDIGGQLGGYEAARPLSNIPLVWLLERAASCGLPLPSDWQERFPQDALAPSIGTFRGYGRVFVTRRRRMSGADPSERLHESVEERLRSLTPGGVLRHLHLPSGAVWGGGGAKRLP</sequence>
<accession>A0ABW5U1G7</accession>
<evidence type="ECO:0000313" key="2">
    <source>
        <dbReference type="EMBL" id="MFD2739125.1"/>
    </source>
</evidence>
<name>A0ABW5U1G7_9RHOB</name>
<dbReference type="InterPro" id="IPR029058">
    <property type="entry name" value="AB_hydrolase_fold"/>
</dbReference>
<dbReference type="SUPFAM" id="SSF53474">
    <property type="entry name" value="alpha/beta-Hydrolases"/>
    <property type="match status" value="1"/>
</dbReference>
<dbReference type="Proteomes" id="UP001597474">
    <property type="component" value="Unassembled WGS sequence"/>
</dbReference>
<proteinExistence type="predicted"/>
<dbReference type="Pfam" id="PF09994">
    <property type="entry name" value="T6SS_Tle1-like_cat"/>
    <property type="match status" value="1"/>
</dbReference>
<evidence type="ECO:0000313" key="3">
    <source>
        <dbReference type="Proteomes" id="UP001597474"/>
    </source>
</evidence>
<dbReference type="RefSeq" id="WP_386372436.1">
    <property type="nucleotide sequence ID" value="NZ_JBHUMP010000003.1"/>
</dbReference>
<gene>
    <name evidence="2" type="ORF">ACFSUD_06075</name>
</gene>
<protein>
    <submittedName>
        <fullName evidence="2">DUF2235 domain-containing protein</fullName>
    </submittedName>
</protein>
<organism evidence="2 3">
    <name type="scientific">Sulfitobacter aestuarii</name>
    <dbReference type="NCBI Taxonomy" id="2161676"/>
    <lineage>
        <taxon>Bacteria</taxon>
        <taxon>Pseudomonadati</taxon>
        <taxon>Pseudomonadota</taxon>
        <taxon>Alphaproteobacteria</taxon>
        <taxon>Rhodobacterales</taxon>
        <taxon>Roseobacteraceae</taxon>
        <taxon>Sulfitobacter</taxon>
    </lineage>
</organism>
<dbReference type="PANTHER" id="PTHR33840">
    <property type="match status" value="1"/>
</dbReference>
<dbReference type="PANTHER" id="PTHR33840:SF1">
    <property type="entry name" value="TLE1 PHOSPHOLIPASE DOMAIN-CONTAINING PROTEIN"/>
    <property type="match status" value="1"/>
</dbReference>
<dbReference type="EMBL" id="JBHUMP010000003">
    <property type="protein sequence ID" value="MFD2739125.1"/>
    <property type="molecule type" value="Genomic_DNA"/>
</dbReference>